<dbReference type="RefSeq" id="WP_009727571.1">
    <property type="nucleotide sequence ID" value="NZ_APHR01000087.1"/>
</dbReference>
<dbReference type="GO" id="GO:0008757">
    <property type="term" value="F:S-adenosylmethionine-dependent methyltransferase activity"/>
    <property type="evidence" value="ECO:0007669"/>
    <property type="project" value="InterPro"/>
</dbReference>
<dbReference type="InterPro" id="IPR029063">
    <property type="entry name" value="SAM-dependent_MTases_sf"/>
</dbReference>
<gene>
    <name evidence="2" type="ORF">MPL1_13187</name>
</gene>
<dbReference type="STRING" id="1286106.MPL1_13187"/>
<dbReference type="EMBL" id="APHR01000087">
    <property type="protein sequence ID" value="EMR11903.1"/>
    <property type="molecule type" value="Genomic_DNA"/>
</dbReference>
<dbReference type="eggNOG" id="COG2226">
    <property type="taxonomic scope" value="Bacteria"/>
</dbReference>
<comment type="caution">
    <text evidence="2">The sequence shown here is derived from an EMBL/GenBank/DDBJ whole genome shotgun (WGS) entry which is preliminary data.</text>
</comment>
<proteinExistence type="predicted"/>
<dbReference type="SUPFAM" id="SSF53335">
    <property type="entry name" value="S-adenosyl-L-methionine-dependent methyltransferases"/>
    <property type="match status" value="1"/>
</dbReference>
<protein>
    <recommendedName>
        <fullName evidence="1">Methyltransferase type 11 domain-containing protein</fullName>
    </recommendedName>
</protein>
<evidence type="ECO:0000259" key="1">
    <source>
        <dbReference type="Pfam" id="PF08241"/>
    </source>
</evidence>
<dbReference type="AlphaFoldDB" id="M7NT07"/>
<dbReference type="Gene3D" id="3.40.50.150">
    <property type="entry name" value="Vaccinia Virus protein VP39"/>
    <property type="match status" value="1"/>
</dbReference>
<sequence length="260" mass="30101">MKSFLKIKNKLMKIVARFGWPRKRYCVFCEKPVSRFLPYRNGSRGRSAFTKAMQVVGSDVDNFSCPRCGCHDRERHLYLYVQKLALYNQLSGYDVLHFAPEKRLSELLGQIIKGRYTKADLYPASADIKQVDITKMAFNDQNFDLIIANHVLEHVDDASKALNEIYRVVKKGGYCILQTPYSEKLQHTFSDPGINDEIDRFQAYGQEDHVRLFGNDIFDIITKAGFESMVTTHNQLLPDIDATRYGVNPREPLFLFRRPM</sequence>
<dbReference type="PANTHER" id="PTHR43861">
    <property type="entry name" value="TRANS-ACONITATE 2-METHYLTRANSFERASE-RELATED"/>
    <property type="match status" value="1"/>
</dbReference>
<name>M7NT07_9GAMM</name>
<dbReference type="PATRIC" id="fig|1286106.3.peg.2629"/>
<accession>M7NT07</accession>
<evidence type="ECO:0000313" key="3">
    <source>
        <dbReference type="Proteomes" id="UP000012019"/>
    </source>
</evidence>
<organism evidence="2 3">
    <name type="scientific">Methylophaga lonarensis MPL</name>
    <dbReference type="NCBI Taxonomy" id="1286106"/>
    <lineage>
        <taxon>Bacteria</taxon>
        <taxon>Pseudomonadati</taxon>
        <taxon>Pseudomonadota</taxon>
        <taxon>Gammaproteobacteria</taxon>
        <taxon>Thiotrichales</taxon>
        <taxon>Piscirickettsiaceae</taxon>
        <taxon>Methylophaga</taxon>
    </lineage>
</organism>
<reference evidence="2 3" key="1">
    <citation type="journal article" date="2013" name="Genome Announc.">
        <title>Draft Genome Sequence of Methylophaga lonarensis MPLT, a Haloalkaliphilic (Non-Methane-Utilizing) Methylotroph.</title>
        <authorList>
            <person name="Shetty S.A."/>
            <person name="Marathe N.P."/>
            <person name="Munot H."/>
            <person name="Antony C.P."/>
            <person name="Dhotre D.P."/>
            <person name="Murrell J.C."/>
            <person name="Shouche Y.S."/>
        </authorList>
    </citation>
    <scope>NUCLEOTIDE SEQUENCE [LARGE SCALE GENOMIC DNA]</scope>
    <source>
        <strain evidence="2 3">MPL</strain>
    </source>
</reference>
<feature type="domain" description="Methyltransferase type 11" evidence="1">
    <location>
        <begin position="118"/>
        <end position="177"/>
    </location>
</feature>
<keyword evidence="3" id="KW-1185">Reference proteome</keyword>
<dbReference type="Proteomes" id="UP000012019">
    <property type="component" value="Unassembled WGS sequence"/>
</dbReference>
<dbReference type="CDD" id="cd02440">
    <property type="entry name" value="AdoMet_MTases"/>
    <property type="match status" value="1"/>
</dbReference>
<dbReference type="InterPro" id="IPR013216">
    <property type="entry name" value="Methyltransf_11"/>
</dbReference>
<dbReference type="Pfam" id="PF08241">
    <property type="entry name" value="Methyltransf_11"/>
    <property type="match status" value="1"/>
</dbReference>
<evidence type="ECO:0000313" key="2">
    <source>
        <dbReference type="EMBL" id="EMR11903.1"/>
    </source>
</evidence>